<reference evidence="9" key="1">
    <citation type="journal article" date="2023" name="Nat. Commun.">
        <title>Diploid and tetraploid genomes of Acorus and the evolution of monocots.</title>
        <authorList>
            <person name="Ma L."/>
            <person name="Liu K.W."/>
            <person name="Li Z."/>
            <person name="Hsiao Y.Y."/>
            <person name="Qi Y."/>
            <person name="Fu T."/>
            <person name="Tang G.D."/>
            <person name="Zhang D."/>
            <person name="Sun W.H."/>
            <person name="Liu D.K."/>
            <person name="Li Y."/>
            <person name="Chen G.Z."/>
            <person name="Liu X.D."/>
            <person name="Liao X.Y."/>
            <person name="Jiang Y.T."/>
            <person name="Yu X."/>
            <person name="Hao Y."/>
            <person name="Huang J."/>
            <person name="Zhao X.W."/>
            <person name="Ke S."/>
            <person name="Chen Y.Y."/>
            <person name="Wu W.L."/>
            <person name="Hsu J.L."/>
            <person name="Lin Y.F."/>
            <person name="Huang M.D."/>
            <person name="Li C.Y."/>
            <person name="Huang L."/>
            <person name="Wang Z.W."/>
            <person name="Zhao X."/>
            <person name="Zhong W.Y."/>
            <person name="Peng D.H."/>
            <person name="Ahmad S."/>
            <person name="Lan S."/>
            <person name="Zhang J.S."/>
            <person name="Tsai W.C."/>
            <person name="Van de Peer Y."/>
            <person name="Liu Z.J."/>
        </authorList>
    </citation>
    <scope>NUCLEOTIDE SEQUENCE</scope>
    <source>
        <strain evidence="9">CP</strain>
    </source>
</reference>
<proteinExistence type="inferred from homology"/>
<dbReference type="PANTHER" id="PTHR32467:SF101">
    <property type="entry name" value="AP2-LIKE ETHYLENE-RESPONSIVE TRANSCRIPTION FACTOR AIL6"/>
    <property type="match status" value="1"/>
</dbReference>
<comment type="subcellular location">
    <subcellularLocation>
        <location evidence="1">Nucleus</location>
    </subcellularLocation>
</comment>
<dbReference type="PANTHER" id="PTHR32467">
    <property type="entry name" value="AP2-LIKE ETHYLENE-RESPONSIVE TRANSCRIPTION FACTOR"/>
    <property type="match status" value="1"/>
</dbReference>
<dbReference type="AlphaFoldDB" id="A0AAV9DGU8"/>
<evidence type="ECO:0000256" key="4">
    <source>
        <dbReference type="ARBA" id="ARBA00023125"/>
    </source>
</evidence>
<gene>
    <name evidence="9" type="primary">AIL6</name>
    <name evidence="9" type="ORF">QJS10_CPB13g00235</name>
</gene>
<evidence type="ECO:0000256" key="5">
    <source>
        <dbReference type="ARBA" id="ARBA00023163"/>
    </source>
</evidence>
<dbReference type="Proteomes" id="UP001180020">
    <property type="component" value="Unassembled WGS sequence"/>
</dbReference>
<dbReference type="GO" id="GO:0003700">
    <property type="term" value="F:DNA-binding transcription factor activity"/>
    <property type="evidence" value="ECO:0007669"/>
    <property type="project" value="InterPro"/>
</dbReference>
<dbReference type="Gene3D" id="3.30.730.10">
    <property type="entry name" value="AP2/ERF domain"/>
    <property type="match status" value="2"/>
</dbReference>
<dbReference type="InterPro" id="IPR001471">
    <property type="entry name" value="AP2/ERF_dom"/>
</dbReference>
<dbReference type="GO" id="GO:0003677">
    <property type="term" value="F:DNA binding"/>
    <property type="evidence" value="ECO:0007669"/>
    <property type="project" value="UniProtKB-KW"/>
</dbReference>
<dbReference type="GO" id="GO:0005634">
    <property type="term" value="C:nucleus"/>
    <property type="evidence" value="ECO:0007669"/>
    <property type="project" value="UniProtKB-SubCell"/>
</dbReference>
<keyword evidence="10" id="KW-1185">Reference proteome</keyword>
<keyword evidence="4" id="KW-0238">DNA-binding</keyword>
<comment type="caution">
    <text evidence="9">The sequence shown here is derived from an EMBL/GenBank/DDBJ whole genome shotgun (WGS) entry which is preliminary data.</text>
</comment>
<evidence type="ECO:0000313" key="10">
    <source>
        <dbReference type="Proteomes" id="UP001180020"/>
    </source>
</evidence>
<feature type="domain" description="AP2/ERF" evidence="8">
    <location>
        <begin position="285"/>
        <end position="343"/>
    </location>
</feature>
<dbReference type="InterPro" id="IPR036955">
    <property type="entry name" value="AP2/ERF_dom_sf"/>
</dbReference>
<evidence type="ECO:0000256" key="6">
    <source>
        <dbReference type="ARBA" id="ARBA00023242"/>
    </source>
</evidence>
<evidence type="ECO:0000313" key="9">
    <source>
        <dbReference type="EMBL" id="KAK1300009.1"/>
    </source>
</evidence>
<dbReference type="PRINTS" id="PR00367">
    <property type="entry name" value="ETHRSPELEMNT"/>
</dbReference>
<keyword evidence="2" id="KW-0677">Repeat</keyword>
<dbReference type="CDD" id="cd00018">
    <property type="entry name" value="AP2"/>
    <property type="match status" value="2"/>
</dbReference>
<keyword evidence="5" id="KW-0804">Transcription</keyword>
<keyword evidence="3" id="KW-0805">Transcription regulation</keyword>
<name>A0AAV9DGU8_ACOCL</name>
<evidence type="ECO:0000256" key="2">
    <source>
        <dbReference type="ARBA" id="ARBA00022737"/>
    </source>
</evidence>
<dbReference type="SMART" id="SM00380">
    <property type="entry name" value="AP2"/>
    <property type="match status" value="2"/>
</dbReference>
<keyword evidence="6" id="KW-0539">Nucleus</keyword>
<evidence type="ECO:0000259" key="8">
    <source>
        <dbReference type="PROSITE" id="PS51032"/>
    </source>
</evidence>
<feature type="domain" description="AP2/ERF" evidence="8">
    <location>
        <begin position="186"/>
        <end position="249"/>
    </location>
</feature>
<dbReference type="EMBL" id="JAUJYO010000013">
    <property type="protein sequence ID" value="KAK1300009.1"/>
    <property type="molecule type" value="Genomic_DNA"/>
</dbReference>
<sequence length="452" mass="49711">MRLISFGDQEETMAPPNKWFSFCDAPPPRPEESPPPPPFLVPCHATSSSSATTSSANGLHRQGSFFDESFHRFEWQNVRAASMEDESRNLNCQNPFSTIPKFEDFLGVIGGGNQTTPSLIPCSSSSSAAVAAADVHDSSIVTVAVEDPSATVTEFGRSLVVASNGDGAITIRKGGGDVASVQRTSVYRGVTKHRWTGRFEAHLWDNTCRREGQTRKGRQGGYDKEDKAARAYDLAALKYWGLTATTNFPASNYSKEIEEMKHMTRQEFIAALRRRSSGFSRGASIYRGVTRHHQQGRWQARIGRVAGNKDLYLGTFATEEEAAEAYDIAAIKFRGVNAVTNFEVSRYNVEAIANTELPIGSVSKRLKPCLQSGGYRHSSMEPPPTPQSHPQDTETMSFLCNVLQMHPSATTGSPVYIPIEQAHDWCSRGLYWLTAANNQSIGNQSWDVTPSD</sequence>
<evidence type="ECO:0000256" key="3">
    <source>
        <dbReference type="ARBA" id="ARBA00023015"/>
    </source>
</evidence>
<accession>A0AAV9DGU8</accession>
<dbReference type="InterPro" id="IPR016177">
    <property type="entry name" value="DNA-bd_dom_sf"/>
</dbReference>
<reference evidence="9" key="2">
    <citation type="submission" date="2023-06" db="EMBL/GenBank/DDBJ databases">
        <authorList>
            <person name="Ma L."/>
            <person name="Liu K.-W."/>
            <person name="Li Z."/>
            <person name="Hsiao Y.-Y."/>
            <person name="Qi Y."/>
            <person name="Fu T."/>
            <person name="Tang G."/>
            <person name="Zhang D."/>
            <person name="Sun W.-H."/>
            <person name="Liu D.-K."/>
            <person name="Li Y."/>
            <person name="Chen G.-Z."/>
            <person name="Liu X.-D."/>
            <person name="Liao X.-Y."/>
            <person name="Jiang Y.-T."/>
            <person name="Yu X."/>
            <person name="Hao Y."/>
            <person name="Huang J."/>
            <person name="Zhao X.-W."/>
            <person name="Ke S."/>
            <person name="Chen Y.-Y."/>
            <person name="Wu W.-L."/>
            <person name="Hsu J.-L."/>
            <person name="Lin Y.-F."/>
            <person name="Huang M.-D."/>
            <person name="Li C.-Y."/>
            <person name="Huang L."/>
            <person name="Wang Z.-W."/>
            <person name="Zhao X."/>
            <person name="Zhong W.-Y."/>
            <person name="Peng D.-H."/>
            <person name="Ahmad S."/>
            <person name="Lan S."/>
            <person name="Zhang J.-S."/>
            <person name="Tsai W.-C."/>
            <person name="Van De Peer Y."/>
            <person name="Liu Z.-J."/>
        </authorList>
    </citation>
    <scope>NUCLEOTIDE SEQUENCE</scope>
    <source>
        <strain evidence="9">CP</strain>
        <tissue evidence="9">Leaves</tissue>
    </source>
</reference>
<dbReference type="FunFam" id="3.30.730.10:FF:000002">
    <property type="entry name" value="AP2-like ethylene-responsive transcription factor"/>
    <property type="match status" value="1"/>
</dbReference>
<dbReference type="SUPFAM" id="SSF54171">
    <property type="entry name" value="DNA-binding domain"/>
    <property type="match status" value="2"/>
</dbReference>
<dbReference type="Pfam" id="PF00847">
    <property type="entry name" value="AP2"/>
    <property type="match status" value="1"/>
</dbReference>
<evidence type="ECO:0000256" key="7">
    <source>
        <dbReference type="ARBA" id="ARBA00037973"/>
    </source>
</evidence>
<dbReference type="PROSITE" id="PS51032">
    <property type="entry name" value="AP2_ERF"/>
    <property type="match status" value="2"/>
</dbReference>
<organism evidence="9 10">
    <name type="scientific">Acorus calamus</name>
    <name type="common">Sweet flag</name>
    <dbReference type="NCBI Taxonomy" id="4465"/>
    <lineage>
        <taxon>Eukaryota</taxon>
        <taxon>Viridiplantae</taxon>
        <taxon>Streptophyta</taxon>
        <taxon>Embryophyta</taxon>
        <taxon>Tracheophyta</taxon>
        <taxon>Spermatophyta</taxon>
        <taxon>Magnoliopsida</taxon>
        <taxon>Liliopsida</taxon>
        <taxon>Acoraceae</taxon>
        <taxon>Acorus</taxon>
    </lineage>
</organism>
<comment type="similarity">
    <text evidence="7">Belongs to the AP2/ERF transcription factor family. AP2 subfamily.</text>
</comment>
<protein>
    <submittedName>
        <fullName evidence="9">AP2-like ethylene-responsive transcription factor AIL6</fullName>
    </submittedName>
</protein>
<evidence type="ECO:0000256" key="1">
    <source>
        <dbReference type="ARBA" id="ARBA00004123"/>
    </source>
</evidence>